<dbReference type="Proteomes" id="UP000192511">
    <property type="component" value="Unassembled WGS sequence"/>
</dbReference>
<evidence type="ECO:0000313" key="3">
    <source>
        <dbReference type="Proteomes" id="UP000192511"/>
    </source>
</evidence>
<organism evidence="2 3">
    <name type="scientific">Legionella anisa</name>
    <dbReference type="NCBI Taxonomy" id="28082"/>
    <lineage>
        <taxon>Bacteria</taxon>
        <taxon>Pseudomonadati</taxon>
        <taxon>Pseudomonadota</taxon>
        <taxon>Gammaproteobacteria</taxon>
        <taxon>Legionellales</taxon>
        <taxon>Legionellaceae</taxon>
        <taxon>Legionella</taxon>
    </lineage>
</organism>
<name>A0AAX0WWG8_9GAMM</name>
<accession>A0AAX0WWG8</accession>
<dbReference type="InterPro" id="IPR041264">
    <property type="entry name" value="SidC_N"/>
</dbReference>
<evidence type="ECO:0000313" key="2">
    <source>
        <dbReference type="EMBL" id="PNL62713.1"/>
    </source>
</evidence>
<feature type="domain" description="SidC N-terminal" evidence="1">
    <location>
        <begin position="224"/>
        <end position="486"/>
    </location>
</feature>
<dbReference type="AlphaFoldDB" id="A0AAX0WWG8"/>
<feature type="domain" description="SidC N-terminal" evidence="1">
    <location>
        <begin position="1"/>
        <end position="212"/>
    </location>
</feature>
<comment type="caution">
    <text evidence="2">The sequence shown here is derived from an EMBL/GenBank/DDBJ whole genome shotgun (WGS) entry which is preliminary data.</text>
</comment>
<gene>
    <name evidence="2" type="ORF">A6J39_016690</name>
</gene>
<proteinExistence type="predicted"/>
<dbReference type="EMBL" id="NBTX02000004">
    <property type="protein sequence ID" value="PNL62713.1"/>
    <property type="molecule type" value="Genomic_DNA"/>
</dbReference>
<reference evidence="2" key="1">
    <citation type="submission" date="2017-12" db="EMBL/GenBank/DDBJ databases">
        <title>FDA dAtabase for Regulatory Grade micrObial Sequences (FDA-ARGOS): Supporting development and validation of Infectious Disease Dx tests.</title>
        <authorList>
            <person name="Kerrigan L."/>
            <person name="Tallon L.J."/>
            <person name="Sadzewicz L."/>
            <person name="Sengamalay N."/>
            <person name="Ott S."/>
            <person name="Godinez A."/>
            <person name="Nagaraj S."/>
            <person name="Vavikolanu K."/>
            <person name="Vyas G."/>
            <person name="Nadendla S."/>
            <person name="Aluvathingal J."/>
            <person name="Sichtig H."/>
        </authorList>
    </citation>
    <scope>NUCLEOTIDE SEQUENCE [LARGE SCALE GENOMIC DNA]</scope>
    <source>
        <strain evidence="2">FDAARGOS_200</strain>
    </source>
</reference>
<evidence type="ECO:0000259" key="1">
    <source>
        <dbReference type="Pfam" id="PF18219"/>
    </source>
</evidence>
<keyword evidence="3" id="KW-1185">Reference proteome</keyword>
<protein>
    <recommendedName>
        <fullName evidence="1">SidC N-terminal domain-containing protein</fullName>
    </recommendedName>
</protein>
<dbReference type="Pfam" id="PF18219">
    <property type="entry name" value="SidC_N"/>
    <property type="match status" value="2"/>
</dbReference>
<sequence length="790" mass="89941">MPVVSGTSIGLDNTCKAVLSVQEFFGRSSHSEQITALNELNSYKAALIFDLSLIREETPLKQAKQERLKQINDYIAQLESLKTNTVLNSLNGDYPAYPEPLKTLMQNNDSNLYSIQLRPQVQDINLRTVKPVFSINRANDAQGNPDSRFYKALWDSFQQLNIRPQDTRSRLIKAVISSPEAKHFKGIQQVLNQHVMALLGVEINFNQFADTPTQYSASNKALAAIYTHETAQGRKIELFEINNVLGSKQPEELYQQYLAYINADPNPEVTQDFVNAQMGFGDKVDTEEYIETLLGLCAPNIFDAVVESPFYAIHEAEKDAAIEKLSILTQFFMAEVNVYCASCGLSSVNFGVILDSSEELSQEIAARIVSVHPLGRSIEDTLLEFINEHHAEFQLIKPLTPEEGRTIKMRFTEDYTQVKDSPHFDEFMLLDKSRPGLFVAHQGSIGVDFSEFAHLLLITSPYFETIRKDYQQINQTGVLVLPHTNEHIEAKIDINFEALNEAQLMELLETELLGKLPLKSRLQLLKTIPESLQLCLQQRDFLYFVARGQQQQADNILRNNPERAQQLLTTPGTFTDYSGRKFSCTAYEYAYWAKDTHMCRMLEKFMDDNTKAQMLARVESIEKHGLAYQQHGHSYQTQHFDMTPLITALKEYSDGFRQWNMEDNYSAMKAAWMKVGLAQRDVPAHVAQEYCNPDRSFYPCPGFNEETLPRVLNLLNGNSWFPLTESPPSLGSKFALTRMNRERGAYSTDFSPIPFADLEAVRHLDKVRTADLIPLRENLSQPAIQERLML</sequence>